<evidence type="ECO:0000313" key="3">
    <source>
        <dbReference type="Proteomes" id="UP000582213"/>
    </source>
</evidence>
<sequence length="517" mass="59174">MIKSQRIAESSTVVNFALSEAIANSAFQETLNHINFAYYTWYLIEIYIRQHSSYHFIMKCLVYIAGDVTSYTTTNYEFEGKEFNTFFSAHALAKLLDPQKIVALLPDSLVVHGNSTAKDLPILIKGYKNMILNRSNQLFKDENMKKDVEDFVNKIDVRVIPNVGSGQAYYVDKEGKLLSEGQKYKRNPYSTERSPVFIFNVIYSIFNELSKSCDEIIVDLTHGTNVLVSVTMAVGSLFNCRFVAAPIMGAPGNKVSVVELTEVVKAMKDSLAITYSIEKVDERYFRDYSETLRKLNPSEFKEMKELIGKIKSDDPNKVISFLKNLRNGFALEGVKSMKELKDYINELENDVNSLSMAYGEWYNHAYFENENRIVLSHFYSTIKVKDLIYSGNDLEVLEKILDLYIKVGYYDKAISLARELPVAFCLNSRGGGIFSDDDKNYKECDEIVREYLEKSSMLQFRNILMHGSLSKDLKAEVKEGRIELGNKIKLSAIENYILKNLEKDYQNTKNEVTKTNT</sequence>
<dbReference type="Pfam" id="PF22230">
    <property type="entry name" value="Csx1_CARF"/>
    <property type="match status" value="1"/>
</dbReference>
<accession>A0A7J9RUC8</accession>
<gene>
    <name evidence="2" type="ORF">HNQ62_002372</name>
</gene>
<dbReference type="InterPro" id="IPR053857">
    <property type="entry name" value="Csx1_CARF"/>
</dbReference>
<feature type="domain" description="CRISPR system endoribonuclease Csx1 CARF" evidence="1">
    <location>
        <begin position="66"/>
        <end position="233"/>
    </location>
</feature>
<dbReference type="EMBL" id="JACHFY010000019">
    <property type="protein sequence ID" value="MBB5254598.1"/>
    <property type="molecule type" value="Genomic_DNA"/>
</dbReference>
<proteinExistence type="predicted"/>
<dbReference type="Gene3D" id="3.40.50.10640">
    <property type="entry name" value="SSO1389-like"/>
    <property type="match status" value="1"/>
</dbReference>
<organism evidence="2 3">
    <name type="scientific">Sulfurisphaera ohwakuensis</name>
    <dbReference type="NCBI Taxonomy" id="69656"/>
    <lineage>
        <taxon>Archaea</taxon>
        <taxon>Thermoproteota</taxon>
        <taxon>Thermoprotei</taxon>
        <taxon>Sulfolobales</taxon>
        <taxon>Sulfolobaceae</taxon>
        <taxon>Sulfurisphaera</taxon>
    </lineage>
</organism>
<dbReference type="SUPFAM" id="SSF160980">
    <property type="entry name" value="SSO1389-like"/>
    <property type="match status" value="1"/>
</dbReference>
<name>A0A7J9RUC8_SULOH</name>
<evidence type="ECO:0000313" key="2">
    <source>
        <dbReference type="EMBL" id="MBB5254598.1"/>
    </source>
</evidence>
<comment type="caution">
    <text evidence="2">The sequence shown here is derived from an EMBL/GenBank/DDBJ whole genome shotgun (WGS) entry which is preliminary data.</text>
</comment>
<dbReference type="Proteomes" id="UP000582213">
    <property type="component" value="Unassembled WGS sequence"/>
</dbReference>
<dbReference type="AlphaFoldDB" id="A0A7J9RUC8"/>
<protein>
    <submittedName>
        <fullName evidence="2">CRISPR-associated protein Csx1</fullName>
    </submittedName>
</protein>
<evidence type="ECO:0000259" key="1">
    <source>
        <dbReference type="Pfam" id="PF22230"/>
    </source>
</evidence>
<reference evidence="2 3" key="1">
    <citation type="submission" date="2020-08" db="EMBL/GenBank/DDBJ databases">
        <title>Genomic Encyclopedia of Type Strains, Phase IV (KMG-IV): sequencing the most valuable type-strain genomes for metagenomic binning, comparative biology and taxonomic classification.</title>
        <authorList>
            <person name="Goeker M."/>
        </authorList>
    </citation>
    <scope>NUCLEOTIDE SEQUENCE [LARGE SCALE GENOMIC DNA]</scope>
    <source>
        <strain evidence="2 3">DSM 12421</strain>
    </source>
</reference>